<evidence type="ECO:0000313" key="2">
    <source>
        <dbReference type="Proteomes" id="UP000009309"/>
    </source>
</evidence>
<comment type="caution">
    <text evidence="1">The sequence shown here is derived from an EMBL/GenBank/DDBJ whole genome shotgun (WGS) entry which is preliminary data.</text>
</comment>
<name>I2GPD2_9BACT</name>
<keyword evidence="2" id="KW-1185">Reference proteome</keyword>
<dbReference type="AlphaFoldDB" id="I2GPD2"/>
<proteinExistence type="predicted"/>
<dbReference type="Proteomes" id="UP000009309">
    <property type="component" value="Unassembled WGS sequence"/>
</dbReference>
<gene>
    <name evidence="1" type="ORF">BN8_05045</name>
</gene>
<organism evidence="1 2">
    <name type="scientific">Fibrisoma limi BUZ 3</name>
    <dbReference type="NCBI Taxonomy" id="1185876"/>
    <lineage>
        <taxon>Bacteria</taxon>
        <taxon>Pseudomonadati</taxon>
        <taxon>Bacteroidota</taxon>
        <taxon>Cytophagia</taxon>
        <taxon>Cytophagales</taxon>
        <taxon>Spirosomataceae</taxon>
        <taxon>Fibrisoma</taxon>
    </lineage>
</organism>
<sequence>MDEVSEFDWLIVTSRLKAKALQYNSLSISYQ</sequence>
<protein>
    <submittedName>
        <fullName evidence="1">Uncharacterized protein</fullName>
    </submittedName>
</protein>
<accession>I2GPD2</accession>
<reference evidence="1 2" key="1">
    <citation type="journal article" date="2012" name="J. Bacteriol.">
        <title>Genome Sequence of the Filamentous Bacterium Fibrisoma limi BUZ 3T.</title>
        <authorList>
            <person name="Filippini M."/>
            <person name="Qi W."/>
            <person name="Jaenicke S."/>
            <person name="Goesmann A."/>
            <person name="Smits T.H."/>
            <person name="Bagheri H.C."/>
        </authorList>
    </citation>
    <scope>NUCLEOTIDE SEQUENCE [LARGE SCALE GENOMIC DNA]</scope>
    <source>
        <strain evidence="2">BUZ 3T</strain>
    </source>
</reference>
<dbReference type="EMBL" id="CAIT01000009">
    <property type="protein sequence ID" value="CCH55760.1"/>
    <property type="molecule type" value="Genomic_DNA"/>
</dbReference>
<evidence type="ECO:0000313" key="1">
    <source>
        <dbReference type="EMBL" id="CCH55760.1"/>
    </source>
</evidence>